<comment type="caution">
    <text evidence="1">The sequence shown here is derived from an EMBL/GenBank/DDBJ whole genome shotgun (WGS) entry which is preliminary data.</text>
</comment>
<keyword evidence="2" id="KW-1185">Reference proteome</keyword>
<gene>
    <name evidence="1" type="ORF">NQ176_g8653</name>
</gene>
<dbReference type="EMBL" id="JANJQO010001741">
    <property type="protein sequence ID" value="KAJ2969453.1"/>
    <property type="molecule type" value="Genomic_DNA"/>
</dbReference>
<accession>A0ACC1MTB5</accession>
<evidence type="ECO:0000313" key="1">
    <source>
        <dbReference type="EMBL" id="KAJ2969453.1"/>
    </source>
</evidence>
<proteinExistence type="predicted"/>
<protein>
    <submittedName>
        <fullName evidence="1">Uncharacterized protein</fullName>
    </submittedName>
</protein>
<evidence type="ECO:0000313" key="2">
    <source>
        <dbReference type="Proteomes" id="UP001143910"/>
    </source>
</evidence>
<reference evidence="1" key="1">
    <citation type="submission" date="2022-08" db="EMBL/GenBank/DDBJ databases">
        <title>Genome Sequence of Lecanicillium fungicola.</title>
        <authorList>
            <person name="Buettner E."/>
        </authorList>
    </citation>
    <scope>NUCLEOTIDE SEQUENCE</scope>
    <source>
        <strain evidence="1">Babe33</strain>
    </source>
</reference>
<sequence>MGADSLVRYQFSRDYGQAEVLTGAQRQMNRAFAPVNTLAGTGKKREFPDSSSPSNQSLGKRQRQDKELVDGLSRESVNRKSPLSSRQSFAGRRQADEANFRQPPLRQFMSKAEPEIYVNGHEPPPANVVSDLALDRRTRKRPSMVSYSSPPKAQAKRHKAPLEKDEIETSEDELQIEHPKAVAEVRRTNFSNVSVSPRLRRTMRGDITPTRFKPSQLKTQEAGPPLAIIKAVSGKHTYTLGDADEHPSLSLHQSVQSSDLQARSGGKLNKAYAWLSFNPKYATITRYGGSYVTVRRPMTAERPAMLSLQFASPEGAALVVEMIDAGMPQNKTREEMEHCMDHAWKNAVQSSQPVRQDRPIIQTLSSIEDKTENPRTIHKLVESLEGKPRKLKDRMTTRPETEKERMRSPSPNPLLGIETRRTRRSSSSLVQKEIIHIFERWSEKNTDWEENWKQTLVYPATGRNRASVDKEDIMRLDEGEFLNDNLINFYLRYLQTKLETERPDLLKRVHIFSTFFFEKLTSTRGTINYDGVKNWTAKLDLFSYDYIVVPVNENAHWYLAVICNAPKLLELAEDSQEAEAPSTDALGRPRLETRVMKTVERDMSDISLEDGSATRRSLRQRASSPLSAPLAPSSPETLVQEPPRAPSRKNDESNPRIVTMDSLGSRHALTCKALKNYLILEAKDKKDIDLVTVPGGMKARGIPEQNNFCDCGVFVLAYMEEFLQDPDELMRKILTKENLDWTINPVQLRVKVRDLLLVLQQEQSERLAKERLEKKRLRRERLSGTSSPASVAEVKAQHDSKEGSADKKEETEVASGSPDEPDIPLERSVTPPPRAHLNRSTIRDSQDSSSEDEAVNTVKMVPESHMEMVGTNEAEASSLRQKSTRHATPRSATRLPRSPPRSSSTLSSATKIDDTPGSVIVLSTSSNA</sequence>
<dbReference type="Proteomes" id="UP001143910">
    <property type="component" value="Unassembled WGS sequence"/>
</dbReference>
<name>A0ACC1MTB5_9HYPO</name>
<organism evidence="1 2">
    <name type="scientific">Zarea fungicola</name>
    <dbReference type="NCBI Taxonomy" id="93591"/>
    <lineage>
        <taxon>Eukaryota</taxon>
        <taxon>Fungi</taxon>
        <taxon>Dikarya</taxon>
        <taxon>Ascomycota</taxon>
        <taxon>Pezizomycotina</taxon>
        <taxon>Sordariomycetes</taxon>
        <taxon>Hypocreomycetidae</taxon>
        <taxon>Hypocreales</taxon>
        <taxon>Cordycipitaceae</taxon>
        <taxon>Zarea</taxon>
    </lineage>
</organism>